<proteinExistence type="inferred from homology"/>
<dbReference type="AlphaFoldDB" id="A0A3B3S3J8"/>
<reference evidence="3" key="2">
    <citation type="submission" date="2025-09" db="UniProtKB">
        <authorList>
            <consortium name="Ensembl"/>
        </authorList>
    </citation>
    <scope>IDENTIFICATION</scope>
</reference>
<dbReference type="PROSITE" id="PS00267">
    <property type="entry name" value="TACHYKININ"/>
    <property type="match status" value="1"/>
</dbReference>
<evidence type="ECO:0000313" key="4">
    <source>
        <dbReference type="Proteomes" id="UP000261540"/>
    </source>
</evidence>
<evidence type="ECO:0000256" key="1">
    <source>
        <dbReference type="ARBA" id="ARBA00007518"/>
    </source>
</evidence>
<evidence type="ECO:0000313" key="3">
    <source>
        <dbReference type="Ensembl" id="ENSPKIP00000025312.1"/>
    </source>
</evidence>
<dbReference type="Ensembl" id="ENSPKIT00000006042.1">
    <property type="protein sequence ID" value="ENSPKIP00000025312.1"/>
    <property type="gene ID" value="ENSPKIG00000008232.1"/>
</dbReference>
<comment type="similarity">
    <text evidence="1">Belongs to the tachykinin family.</text>
</comment>
<dbReference type="InterPro" id="IPR013055">
    <property type="entry name" value="Tachy_Neuro_lke_CS"/>
</dbReference>
<name>A0A3B3S3J8_9TELE</name>
<dbReference type="Proteomes" id="UP000261540">
    <property type="component" value="Unplaced"/>
</dbReference>
<keyword evidence="4" id="KW-1185">Reference proteome</keyword>
<keyword evidence="2" id="KW-0027">Amidation</keyword>
<reference evidence="3" key="1">
    <citation type="submission" date="2025-08" db="UniProtKB">
        <authorList>
            <consortium name="Ensembl"/>
        </authorList>
    </citation>
    <scope>IDENTIFICATION</scope>
</reference>
<accession>A0A3B3S3J8</accession>
<protein>
    <submittedName>
        <fullName evidence="3">Uncharacterized protein</fullName>
    </submittedName>
</protein>
<sequence length="124" mass="14157">MICGVSHWEKVGVVKITIFTAYLLVKHHHSASPLEKHWQTSILSHLCFQDRLRLNSHPQDYLKRYNDVDYDTFVGLMGRRRGVDIVGFCLPREDTSHGPWSGQEPNKDYTCTPASIAVLPIIPV</sequence>
<organism evidence="3 4">
    <name type="scientific">Paramormyrops kingsleyae</name>
    <dbReference type="NCBI Taxonomy" id="1676925"/>
    <lineage>
        <taxon>Eukaryota</taxon>
        <taxon>Metazoa</taxon>
        <taxon>Chordata</taxon>
        <taxon>Craniata</taxon>
        <taxon>Vertebrata</taxon>
        <taxon>Euteleostomi</taxon>
        <taxon>Actinopterygii</taxon>
        <taxon>Neopterygii</taxon>
        <taxon>Teleostei</taxon>
        <taxon>Osteoglossocephala</taxon>
        <taxon>Osteoglossomorpha</taxon>
        <taxon>Osteoglossiformes</taxon>
        <taxon>Mormyridae</taxon>
        <taxon>Paramormyrops</taxon>
    </lineage>
</organism>
<evidence type="ECO:0000256" key="2">
    <source>
        <dbReference type="ARBA" id="ARBA00022815"/>
    </source>
</evidence>